<dbReference type="InterPro" id="IPR050169">
    <property type="entry name" value="Krueppel_C2H2_ZnF"/>
</dbReference>
<dbReference type="SUPFAM" id="SSF109640">
    <property type="entry name" value="KRAB domain (Kruppel-associated box)"/>
    <property type="match status" value="1"/>
</dbReference>
<dbReference type="CDD" id="cd07765">
    <property type="entry name" value="KRAB_A-box"/>
    <property type="match status" value="1"/>
</dbReference>
<dbReference type="PANTHER" id="PTHR23232">
    <property type="entry name" value="KRAB DOMAIN C2H2 ZINC FINGER"/>
    <property type="match status" value="1"/>
</dbReference>
<dbReference type="Gene3D" id="6.10.140.140">
    <property type="match status" value="1"/>
</dbReference>
<evidence type="ECO:0000259" key="2">
    <source>
        <dbReference type="PROSITE" id="PS50805"/>
    </source>
</evidence>
<dbReference type="GO" id="GO:0006355">
    <property type="term" value="P:regulation of DNA-templated transcription"/>
    <property type="evidence" value="ECO:0007669"/>
    <property type="project" value="InterPro"/>
</dbReference>
<protein>
    <recommendedName>
        <fullName evidence="2">KRAB domain-containing protein</fullName>
    </recommendedName>
</protein>
<keyword evidence="1" id="KW-0472">Membrane</keyword>
<dbReference type="AlphaFoldDB" id="A0A8C9PSJ1"/>
<accession>A0A8C9PSJ1</accession>
<keyword evidence="1" id="KW-1133">Transmembrane helix</keyword>
<keyword evidence="4" id="KW-1185">Reference proteome</keyword>
<reference evidence="3" key="1">
    <citation type="submission" date="2025-08" db="UniProtKB">
        <authorList>
            <consortium name="Ensembl"/>
        </authorList>
    </citation>
    <scope>IDENTIFICATION</scope>
</reference>
<organism evidence="3 4">
    <name type="scientific">Spermophilus dauricus</name>
    <name type="common">Daurian ground squirrel</name>
    <dbReference type="NCBI Taxonomy" id="99837"/>
    <lineage>
        <taxon>Eukaryota</taxon>
        <taxon>Metazoa</taxon>
        <taxon>Chordata</taxon>
        <taxon>Craniata</taxon>
        <taxon>Vertebrata</taxon>
        <taxon>Euteleostomi</taxon>
        <taxon>Mammalia</taxon>
        <taxon>Eutheria</taxon>
        <taxon>Euarchontoglires</taxon>
        <taxon>Glires</taxon>
        <taxon>Rodentia</taxon>
        <taxon>Sciuromorpha</taxon>
        <taxon>Sciuridae</taxon>
        <taxon>Xerinae</taxon>
        <taxon>Marmotini</taxon>
        <taxon>Spermophilus</taxon>
    </lineage>
</organism>
<dbReference type="InterPro" id="IPR036051">
    <property type="entry name" value="KRAB_dom_sf"/>
</dbReference>
<feature type="transmembrane region" description="Helical" evidence="1">
    <location>
        <begin position="59"/>
        <end position="80"/>
    </location>
</feature>
<dbReference type="Proteomes" id="UP000694422">
    <property type="component" value="Unplaced"/>
</dbReference>
<feature type="domain" description="KRAB" evidence="2">
    <location>
        <begin position="1"/>
        <end position="80"/>
    </location>
</feature>
<keyword evidence="1" id="KW-0812">Transmembrane</keyword>
<dbReference type="PANTHER" id="PTHR23232:SF163">
    <property type="entry name" value="ZINC FINGER PROTEIN 589"/>
    <property type="match status" value="1"/>
</dbReference>
<evidence type="ECO:0000313" key="4">
    <source>
        <dbReference type="Proteomes" id="UP000694422"/>
    </source>
</evidence>
<dbReference type="Ensembl" id="ENSSDAT00000015515.1">
    <property type="protein sequence ID" value="ENSSDAP00000013680.1"/>
    <property type="gene ID" value="ENSSDAG00000012369.1"/>
</dbReference>
<proteinExistence type="predicted"/>
<dbReference type="Pfam" id="PF01352">
    <property type="entry name" value="KRAB"/>
    <property type="match status" value="1"/>
</dbReference>
<dbReference type="PROSITE" id="PS50805">
    <property type="entry name" value="KRAB"/>
    <property type="match status" value="1"/>
</dbReference>
<evidence type="ECO:0000313" key="3">
    <source>
        <dbReference type="Ensembl" id="ENSSDAP00000013680.1"/>
    </source>
</evidence>
<dbReference type="InterPro" id="IPR001909">
    <property type="entry name" value="KRAB"/>
</dbReference>
<reference evidence="3" key="2">
    <citation type="submission" date="2025-09" db="UniProtKB">
        <authorList>
            <consortium name="Ensembl"/>
        </authorList>
    </citation>
    <scope>IDENTIFICATION</scope>
</reference>
<sequence length="99" mass="11634">MSIEDVSISFTQEEWALLDPSQKMLHRSVMLEIINHLVSVGKQGFLNPMYVRNQPHTLVFLRNFLILIYIASFVSIGELFRMKNIFLKKLHFQGFHIQV</sequence>
<evidence type="ECO:0000256" key="1">
    <source>
        <dbReference type="SAM" id="Phobius"/>
    </source>
</evidence>
<dbReference type="SMART" id="SM00349">
    <property type="entry name" value="KRAB"/>
    <property type="match status" value="1"/>
</dbReference>
<name>A0A8C9PSJ1_SPEDA</name>